<proteinExistence type="predicted"/>
<dbReference type="AlphaFoldDB" id="A0A7Z0KZR9"/>
<evidence type="ECO:0000313" key="1">
    <source>
        <dbReference type="EMBL" id="NYS26555.1"/>
    </source>
</evidence>
<reference evidence="1 2" key="1">
    <citation type="journal article" date="2000" name="Arch. Microbiol.">
        <title>Rhodobaca bogoriensis gen. nov. and sp. nov., an alkaliphilic purple nonsulfur bacterium from African Rift Valley soda lakes.</title>
        <authorList>
            <person name="Milford A.D."/>
            <person name="Achenbach L.A."/>
            <person name="Jung D.O."/>
            <person name="Madigan M.T."/>
        </authorList>
    </citation>
    <scope>NUCLEOTIDE SEQUENCE [LARGE SCALE GENOMIC DNA]</scope>
    <source>
        <strain evidence="1 2">2376</strain>
    </source>
</reference>
<keyword evidence="2" id="KW-1185">Reference proteome</keyword>
<name>A0A7Z0KZR9_9RHOB</name>
<dbReference type="Proteomes" id="UP000529417">
    <property type="component" value="Unassembled WGS sequence"/>
</dbReference>
<dbReference type="RefSeq" id="WP_179907349.1">
    <property type="nucleotide sequence ID" value="NZ_JACBXS010000052.1"/>
</dbReference>
<comment type="caution">
    <text evidence="1">The sequence shown here is derived from an EMBL/GenBank/DDBJ whole genome shotgun (WGS) entry which is preliminary data.</text>
</comment>
<organism evidence="1 2">
    <name type="scientific">Rhabdonatronobacter sediminivivens</name>
    <dbReference type="NCBI Taxonomy" id="2743469"/>
    <lineage>
        <taxon>Bacteria</taxon>
        <taxon>Pseudomonadati</taxon>
        <taxon>Pseudomonadota</taxon>
        <taxon>Alphaproteobacteria</taxon>
        <taxon>Rhodobacterales</taxon>
        <taxon>Paracoccaceae</taxon>
        <taxon>Rhabdonatronobacter</taxon>
    </lineage>
</organism>
<gene>
    <name evidence="1" type="ORF">HUK65_16335</name>
</gene>
<accession>A0A7Z0KZR9</accession>
<protein>
    <submittedName>
        <fullName evidence="1">Uncharacterized protein</fullName>
    </submittedName>
</protein>
<evidence type="ECO:0000313" key="2">
    <source>
        <dbReference type="Proteomes" id="UP000529417"/>
    </source>
</evidence>
<dbReference type="EMBL" id="JACBXS010000052">
    <property type="protein sequence ID" value="NYS26555.1"/>
    <property type="molecule type" value="Genomic_DNA"/>
</dbReference>
<sequence length="76" mass="8176">MVEIGANPVCGYCGGELSFADKTDRPTDDTQIVCDDCGKGGGTWGDLQKRFLAEASRAGHDHAAKRVAEMIQKTFK</sequence>